<organism evidence="12 13">
    <name type="scientific">Extremus antarcticus</name>
    <dbReference type="NCBI Taxonomy" id="702011"/>
    <lineage>
        <taxon>Eukaryota</taxon>
        <taxon>Fungi</taxon>
        <taxon>Dikarya</taxon>
        <taxon>Ascomycota</taxon>
        <taxon>Pezizomycotina</taxon>
        <taxon>Dothideomycetes</taxon>
        <taxon>Dothideomycetidae</taxon>
        <taxon>Mycosphaerellales</taxon>
        <taxon>Extremaceae</taxon>
        <taxon>Extremus</taxon>
    </lineage>
</organism>
<feature type="transmembrane region" description="Helical" evidence="10">
    <location>
        <begin position="594"/>
        <end position="614"/>
    </location>
</feature>
<dbReference type="InterPro" id="IPR013525">
    <property type="entry name" value="ABC2_TM"/>
</dbReference>
<evidence type="ECO:0000313" key="12">
    <source>
        <dbReference type="EMBL" id="KAK3046827.1"/>
    </source>
</evidence>
<comment type="subcellular location">
    <subcellularLocation>
        <location evidence="1">Membrane</location>
        <topology evidence="1">Multi-pass membrane protein</topology>
    </subcellularLocation>
</comment>
<evidence type="ECO:0000256" key="4">
    <source>
        <dbReference type="ARBA" id="ARBA00022692"/>
    </source>
</evidence>
<gene>
    <name evidence="12" type="primary">SNQ2_4</name>
    <name evidence="12" type="ORF">LTR09_011712</name>
</gene>
<dbReference type="CDD" id="cd03233">
    <property type="entry name" value="ABCG_PDR_domain1"/>
    <property type="match status" value="1"/>
</dbReference>
<evidence type="ECO:0000256" key="5">
    <source>
        <dbReference type="ARBA" id="ARBA00022741"/>
    </source>
</evidence>
<dbReference type="InterPro" id="IPR034001">
    <property type="entry name" value="ABCG_PDR_1"/>
</dbReference>
<evidence type="ECO:0000256" key="6">
    <source>
        <dbReference type="ARBA" id="ARBA00022840"/>
    </source>
</evidence>
<dbReference type="GO" id="GO:0140359">
    <property type="term" value="F:ABC-type transporter activity"/>
    <property type="evidence" value="ECO:0007669"/>
    <property type="project" value="InterPro"/>
</dbReference>
<keyword evidence="4 10" id="KW-0812">Transmembrane</keyword>
<dbReference type="SMART" id="SM00382">
    <property type="entry name" value="AAA"/>
    <property type="match status" value="2"/>
</dbReference>
<dbReference type="GO" id="GO:0016887">
    <property type="term" value="F:ATP hydrolysis activity"/>
    <property type="evidence" value="ECO:0007669"/>
    <property type="project" value="InterPro"/>
</dbReference>
<feature type="transmembrane region" description="Helical" evidence="10">
    <location>
        <begin position="1201"/>
        <end position="1231"/>
    </location>
</feature>
<dbReference type="FunFam" id="3.40.50.300:FF:000054">
    <property type="entry name" value="ABC multidrug transporter atrF"/>
    <property type="match status" value="1"/>
</dbReference>
<dbReference type="InterPro" id="IPR017871">
    <property type="entry name" value="ABC_transporter-like_CS"/>
</dbReference>
<evidence type="ECO:0000256" key="2">
    <source>
        <dbReference type="ARBA" id="ARBA00006012"/>
    </source>
</evidence>
<dbReference type="Pfam" id="PF00005">
    <property type="entry name" value="ABC_tran"/>
    <property type="match status" value="2"/>
</dbReference>
<dbReference type="GO" id="GO:0016020">
    <property type="term" value="C:membrane"/>
    <property type="evidence" value="ECO:0007669"/>
    <property type="project" value="UniProtKB-SubCell"/>
</dbReference>
<feature type="compositionally biased region" description="Low complexity" evidence="9">
    <location>
        <begin position="1464"/>
        <end position="1478"/>
    </location>
</feature>
<evidence type="ECO:0000256" key="1">
    <source>
        <dbReference type="ARBA" id="ARBA00004141"/>
    </source>
</evidence>
<feature type="transmembrane region" description="Helical" evidence="10">
    <location>
        <begin position="482"/>
        <end position="506"/>
    </location>
</feature>
<protein>
    <submittedName>
        <fullName evidence="12">ATP-binding cassette transporter snq2</fullName>
    </submittedName>
</protein>
<evidence type="ECO:0000256" key="7">
    <source>
        <dbReference type="ARBA" id="ARBA00022989"/>
    </source>
</evidence>
<evidence type="ECO:0000256" key="3">
    <source>
        <dbReference type="ARBA" id="ARBA00022448"/>
    </source>
</evidence>
<dbReference type="PROSITE" id="PS50893">
    <property type="entry name" value="ABC_TRANSPORTER_2"/>
    <property type="match status" value="2"/>
</dbReference>
<keyword evidence="7 10" id="KW-1133">Transmembrane helix</keyword>
<feature type="domain" description="ABC transporter" evidence="11">
    <location>
        <begin position="792"/>
        <end position="1035"/>
    </location>
</feature>
<keyword evidence="13" id="KW-1185">Reference proteome</keyword>
<name>A0AAJ0DBF6_9PEZI</name>
<feature type="domain" description="ABC transporter" evidence="11">
    <location>
        <begin position="93"/>
        <end position="346"/>
    </location>
</feature>
<dbReference type="Pfam" id="PF01061">
    <property type="entry name" value="ABC2_membrane"/>
    <property type="match status" value="2"/>
</dbReference>
<accession>A0AAJ0DBF6</accession>
<comment type="similarity">
    <text evidence="2">Belongs to the ABC transporter superfamily. ABCG family. PDR (TC 3.A.1.205) subfamily.</text>
</comment>
<dbReference type="SUPFAM" id="SSF52540">
    <property type="entry name" value="P-loop containing nucleoside triphosphate hydrolases"/>
    <property type="match status" value="2"/>
</dbReference>
<feature type="transmembrane region" description="Helical" evidence="10">
    <location>
        <begin position="561"/>
        <end position="582"/>
    </location>
</feature>
<comment type="caution">
    <text evidence="12">The sequence shown here is derived from an EMBL/GenBank/DDBJ whole genome shotgun (WGS) entry which is preliminary data.</text>
</comment>
<dbReference type="InterPro" id="IPR010929">
    <property type="entry name" value="PDR_CDR_ABC"/>
</dbReference>
<keyword evidence="3" id="KW-0813">Transport</keyword>
<dbReference type="Gene3D" id="3.40.50.300">
    <property type="entry name" value="P-loop containing nucleotide triphosphate hydrolases"/>
    <property type="match status" value="2"/>
</dbReference>
<dbReference type="PROSITE" id="PS00211">
    <property type="entry name" value="ABC_TRANSPORTER_1"/>
    <property type="match status" value="1"/>
</dbReference>
<keyword evidence="8 10" id="KW-0472">Membrane</keyword>
<feature type="transmembrane region" description="Helical" evidence="10">
    <location>
        <begin position="1397"/>
        <end position="1417"/>
    </location>
</feature>
<feature type="transmembrane region" description="Helical" evidence="10">
    <location>
        <begin position="527"/>
        <end position="555"/>
    </location>
</feature>
<evidence type="ECO:0000256" key="9">
    <source>
        <dbReference type="SAM" id="MobiDB-lite"/>
    </source>
</evidence>
<sequence length="1478" mass="162101">MDEPNNTPISVDKSDIDNLGQSCKPHQFIQPNPQLGQVDVLRLLRPLKDDGGNLSTATSEQNARGAGVIFRGLTVVGKTRSVVEQTTSGDPLLNTLRVIRRWMTKGKWSNPAAHQQPPLLEDIDGCIWPGEMLLVLGRPGAGCSTLLKVLGNQRDGYSDISGTLKFGGMDAAEVNRKGSGTISYNPEEDLHFATLNVKQTLDFAIRSKAKGSSSYTRQILNGVTQLFWIQHTLHTRVGSAFIRGISGGERKRVSIAEALVTNAAVQMWDNSTRGLDSSSALAYIAALRSLTDAGQISTAAALYQAGETLYEAFDKVILLDDGKCLYFGPTSEARQHFVDLGFEDPENLTTADFLISMANPHERRARAGHEGHVPHARKDFVLRYRESELYRRNIQDIEELEASVQAQDVAAEDMTHKTPDATYREKKYATPFWRQVLTCAQRQSQIIWGDKASLFGKWGGILFQSLVVGSLFYNTPDTSNGVFLRGGVVFFLLLFNMVLGGAETIAGFDAKPIMLKHKSFSFHRPAALAVAQFLLDAPMVLAQVLLFELVIYFLSNLGRTAHQFFLSVLCLWLATLVMYSLFRATAAIFRSLDMALGFAGVTVQLLILYIGYVIPPASMRPWFKWIIYVNPLQYAFEVLIINEFSGKAIQCVPPQLIPYGPGTEPTSQSCALAGSTLGNSVVSGSDYVHALGYSYSHVWRNIGILVAFCAFNVALTVVGMETSGTSAGGVWLRVFKRGCLPSSTEHFKSHSTSLPSDDEQEWPPSKDPVSVSSRVARHRTESSQAARRAYSFAFQGVSLTVPTPNGQQQLLRSIEGVVSSGNLTALMGSSGAGKTTLLNCLAQRSVQRGDVEGSFRVNGRPLPKSFRRKVGYAEQMDLHEETSTVLEALRFSAVLRQPATVPVMEKYAYCDYVLDILELRDAANAVIGIAGQGLSSETRKLVTIAVELAAKPETLLFLDEPTSGLDSAAAYNVIRALRKLADTGLAVLCTIHQPSSNLLDLFDDLLLLGSGGRCVYNGPLGYGARNMIDYFESQGAAPCAADANPAEYMLTSIGAGNPDYRGPDWADMWALSKEHRVRVGQITRAMETPPATQTDTSVSDDSNYYAASFLTQTLVVLRRAFTAQWRKPEYTYGKIVIQVSCALFNGFTFYKAGFASQEMQSRLFSIFLVLAVAPPLVQQLQPPFMQSRTIFACRENQSRMYSWLAWTIGAVVVELPLSILAGTLYFVSWWFCSLGVTQPSSSAAGYMWLMVQVYELYCVSYGQMFAAFTPSELLASMLSTAFFLFTLSFCGAFVPYNAVPTFWRSWIVWANPYHYMLEGMLTVAVHGLPVVCKPEELSTFPPPAGKSCEQYAASFIAEAGGYVKTGNQGLCELCAYASGDQFAAGASMFYDHRWRNVGISLAFVAFNTAVVFLATWLKFDGRKLLPRIAWKPAYLGKRRHTTLAASTDPAQPYACPNGDKMAASSSDGTSGIDSDTMR</sequence>
<evidence type="ECO:0000313" key="13">
    <source>
        <dbReference type="Proteomes" id="UP001271007"/>
    </source>
</evidence>
<dbReference type="PANTHER" id="PTHR19241">
    <property type="entry name" value="ATP-BINDING CASSETTE TRANSPORTER"/>
    <property type="match status" value="1"/>
</dbReference>
<keyword evidence="5" id="KW-0547">Nucleotide-binding</keyword>
<dbReference type="InterPro" id="IPR027417">
    <property type="entry name" value="P-loop_NTPase"/>
</dbReference>
<evidence type="ECO:0000259" key="11">
    <source>
        <dbReference type="PROSITE" id="PS50893"/>
    </source>
</evidence>
<feature type="region of interest" description="Disordered" evidence="9">
    <location>
        <begin position="1447"/>
        <end position="1478"/>
    </location>
</feature>
<dbReference type="Proteomes" id="UP001271007">
    <property type="component" value="Unassembled WGS sequence"/>
</dbReference>
<dbReference type="EMBL" id="JAWDJX010000078">
    <property type="protein sequence ID" value="KAK3046827.1"/>
    <property type="molecule type" value="Genomic_DNA"/>
</dbReference>
<dbReference type="Pfam" id="PF06422">
    <property type="entry name" value="PDR_CDR"/>
    <property type="match status" value="1"/>
</dbReference>
<evidence type="ECO:0000256" key="10">
    <source>
        <dbReference type="SAM" id="Phobius"/>
    </source>
</evidence>
<dbReference type="GO" id="GO:0005524">
    <property type="term" value="F:ATP binding"/>
    <property type="evidence" value="ECO:0007669"/>
    <property type="project" value="UniProtKB-KW"/>
</dbReference>
<proteinExistence type="inferred from homology"/>
<keyword evidence="6 12" id="KW-0067">ATP-binding</keyword>
<dbReference type="InterPro" id="IPR003439">
    <property type="entry name" value="ABC_transporter-like_ATP-bd"/>
</dbReference>
<dbReference type="InterPro" id="IPR003593">
    <property type="entry name" value="AAA+_ATPase"/>
</dbReference>
<evidence type="ECO:0000256" key="8">
    <source>
        <dbReference type="ARBA" id="ARBA00023136"/>
    </source>
</evidence>
<feature type="region of interest" description="Disordered" evidence="9">
    <location>
        <begin position="744"/>
        <end position="778"/>
    </location>
</feature>
<reference evidence="12" key="1">
    <citation type="submission" date="2023-04" db="EMBL/GenBank/DDBJ databases">
        <title>Black Yeasts Isolated from many extreme environments.</title>
        <authorList>
            <person name="Coleine C."/>
            <person name="Stajich J.E."/>
            <person name="Selbmann L."/>
        </authorList>
    </citation>
    <scope>NUCLEOTIDE SEQUENCE</scope>
    <source>
        <strain evidence="12">CCFEE 5312</strain>
    </source>
</reference>
<feature type="transmembrane region" description="Helical" evidence="10">
    <location>
        <begin position="1273"/>
        <end position="1296"/>
    </location>
</feature>
<feature type="transmembrane region" description="Helical" evidence="10">
    <location>
        <begin position="1243"/>
        <end position="1261"/>
    </location>
</feature>